<dbReference type="GO" id="GO:0022857">
    <property type="term" value="F:transmembrane transporter activity"/>
    <property type="evidence" value="ECO:0007669"/>
    <property type="project" value="InterPro"/>
</dbReference>
<dbReference type="PANTHER" id="PTHR23513:SF11">
    <property type="entry name" value="STAPHYLOFERRIN A TRANSPORTER"/>
    <property type="match status" value="1"/>
</dbReference>
<comment type="subcellular location">
    <subcellularLocation>
        <location evidence="1">Cell membrane</location>
        <topology evidence="1">Multi-pass membrane protein</topology>
    </subcellularLocation>
</comment>
<accession>A0A4Y4D1F0</accession>
<sequence length="421" mass="42812">MVNSRNPFRHPSYRRWFGATTFLTVSSSTTLAVSLAVIDATGNVAVAGVVAGCLTALELVAGIVGGGLGDLRSRRRLLHRAVLVLCAADVALAALLVAVTLAGVGPSWGFAVVLVALTAVAASASGVSDPALDGSLKTLITPTEYPRAVGAAHARSATLSIVGSPTSGALYGVLPALPFVLRCVCDAGFLLCLRAITVDLGPPPVPGADARKRMLPRQIITGYRESLRHLAGEAALLRVLISAPLVNLMVFTATTWAVFSLRADGMPAFQIGLVMAGFAVGGIVGSAIAPVITDHVPAGWTAILGLGFMVVAFGSFFALPHTPVPMFLMAVVCMVPSPALNGGLFGYVFARTEPGMQGRVLATFGLVGGLASVVAPVLSGAAVSAGLSTALGSSVCLVGLLGVLLLATSRAVRTMRLEGNP</sequence>
<evidence type="ECO:0000256" key="6">
    <source>
        <dbReference type="SAM" id="Phobius"/>
    </source>
</evidence>
<evidence type="ECO:0000256" key="3">
    <source>
        <dbReference type="ARBA" id="ARBA00022692"/>
    </source>
</evidence>
<comment type="caution">
    <text evidence="7">The sequence shown here is derived from an EMBL/GenBank/DDBJ whole genome shotgun (WGS) entry which is preliminary data.</text>
</comment>
<evidence type="ECO:0000256" key="2">
    <source>
        <dbReference type="ARBA" id="ARBA00022475"/>
    </source>
</evidence>
<dbReference type="STRING" id="1272.GCA_900014985_00665"/>
<dbReference type="GO" id="GO:0005886">
    <property type="term" value="C:plasma membrane"/>
    <property type="evidence" value="ECO:0007669"/>
    <property type="project" value="UniProtKB-SubCell"/>
</dbReference>
<evidence type="ECO:0000313" key="7">
    <source>
        <dbReference type="EMBL" id="GEC99005.1"/>
    </source>
</evidence>
<dbReference type="PANTHER" id="PTHR23513">
    <property type="entry name" value="INTEGRAL MEMBRANE EFFLUX PROTEIN-RELATED"/>
    <property type="match status" value="1"/>
</dbReference>
<dbReference type="AlphaFoldDB" id="A0A4Y4D1F0"/>
<keyword evidence="2" id="KW-1003">Cell membrane</keyword>
<dbReference type="InterPro" id="IPR036259">
    <property type="entry name" value="MFS_trans_sf"/>
</dbReference>
<feature type="transmembrane region" description="Helical" evidence="6">
    <location>
        <begin position="271"/>
        <end position="292"/>
    </location>
</feature>
<feature type="transmembrane region" description="Helical" evidence="6">
    <location>
        <begin position="326"/>
        <end position="348"/>
    </location>
</feature>
<name>A0A4Y4D1F0_KOCVA</name>
<feature type="transmembrane region" description="Helical" evidence="6">
    <location>
        <begin position="299"/>
        <end position="320"/>
    </location>
</feature>
<feature type="transmembrane region" description="Helical" evidence="6">
    <location>
        <begin position="81"/>
        <end position="102"/>
    </location>
</feature>
<dbReference type="EMBL" id="BJNW01000008">
    <property type="protein sequence ID" value="GEC99005.1"/>
    <property type="molecule type" value="Genomic_DNA"/>
</dbReference>
<evidence type="ECO:0000256" key="1">
    <source>
        <dbReference type="ARBA" id="ARBA00004651"/>
    </source>
</evidence>
<feature type="transmembrane region" description="Helical" evidence="6">
    <location>
        <begin position="44"/>
        <end position="69"/>
    </location>
</feature>
<feature type="transmembrane region" description="Helical" evidence="6">
    <location>
        <begin position="360"/>
        <end position="379"/>
    </location>
</feature>
<dbReference type="InterPro" id="IPR011701">
    <property type="entry name" value="MFS"/>
</dbReference>
<evidence type="ECO:0000256" key="5">
    <source>
        <dbReference type="ARBA" id="ARBA00023136"/>
    </source>
</evidence>
<feature type="transmembrane region" description="Helical" evidence="6">
    <location>
        <begin position="235"/>
        <end position="259"/>
    </location>
</feature>
<dbReference type="Gene3D" id="1.20.1250.20">
    <property type="entry name" value="MFS general substrate transporter like domains"/>
    <property type="match status" value="1"/>
</dbReference>
<keyword evidence="5 6" id="KW-0472">Membrane</keyword>
<dbReference type="Proteomes" id="UP000315730">
    <property type="component" value="Unassembled WGS sequence"/>
</dbReference>
<dbReference type="SUPFAM" id="SSF103473">
    <property type="entry name" value="MFS general substrate transporter"/>
    <property type="match status" value="1"/>
</dbReference>
<keyword evidence="3 6" id="KW-0812">Transmembrane</keyword>
<feature type="transmembrane region" description="Helical" evidence="6">
    <location>
        <begin position="385"/>
        <end position="407"/>
    </location>
</feature>
<gene>
    <name evidence="7" type="ORF">KVA01_11600</name>
</gene>
<dbReference type="Pfam" id="PF07690">
    <property type="entry name" value="MFS_1"/>
    <property type="match status" value="1"/>
</dbReference>
<feature type="transmembrane region" description="Helical" evidence="6">
    <location>
        <begin position="108"/>
        <end position="127"/>
    </location>
</feature>
<keyword evidence="4 6" id="KW-1133">Transmembrane helix</keyword>
<proteinExistence type="predicted"/>
<keyword evidence="8" id="KW-1185">Reference proteome</keyword>
<organism evidence="7 8">
    <name type="scientific">Kocuria varians</name>
    <name type="common">Micrococcus varians</name>
    <dbReference type="NCBI Taxonomy" id="1272"/>
    <lineage>
        <taxon>Bacteria</taxon>
        <taxon>Bacillati</taxon>
        <taxon>Actinomycetota</taxon>
        <taxon>Actinomycetes</taxon>
        <taxon>Micrococcales</taxon>
        <taxon>Micrococcaceae</taxon>
        <taxon>Kocuria</taxon>
    </lineage>
</organism>
<protein>
    <submittedName>
        <fullName evidence="7">MFS transporter</fullName>
    </submittedName>
</protein>
<feature type="transmembrane region" description="Helical" evidence="6">
    <location>
        <begin position="16"/>
        <end position="38"/>
    </location>
</feature>
<evidence type="ECO:0000313" key="8">
    <source>
        <dbReference type="Proteomes" id="UP000315730"/>
    </source>
</evidence>
<evidence type="ECO:0000256" key="4">
    <source>
        <dbReference type="ARBA" id="ARBA00022989"/>
    </source>
</evidence>
<reference evidence="7 8" key="1">
    <citation type="submission" date="2019-06" db="EMBL/GenBank/DDBJ databases">
        <title>Whole genome shotgun sequence of Kocuria varians NBRC 15358.</title>
        <authorList>
            <person name="Hosoyama A."/>
            <person name="Uohara A."/>
            <person name="Ohji S."/>
            <person name="Ichikawa N."/>
        </authorList>
    </citation>
    <scope>NUCLEOTIDE SEQUENCE [LARGE SCALE GENOMIC DNA]</scope>
    <source>
        <strain evidence="7 8">NBRC 15358</strain>
    </source>
</reference>